<reference evidence="2 3" key="1">
    <citation type="journal article" date="2024" name="BMC Genomics">
        <title>De novo assembly and annotation of Popillia japonica's genome with initial clues to its potential as an invasive pest.</title>
        <authorList>
            <person name="Cucini C."/>
            <person name="Boschi S."/>
            <person name="Funari R."/>
            <person name="Cardaioli E."/>
            <person name="Iannotti N."/>
            <person name="Marturano G."/>
            <person name="Paoli F."/>
            <person name="Bruttini M."/>
            <person name="Carapelli A."/>
            <person name="Frati F."/>
            <person name="Nardi F."/>
        </authorList>
    </citation>
    <scope>NUCLEOTIDE SEQUENCE [LARGE SCALE GENOMIC DNA]</scope>
    <source>
        <strain evidence="2">DMR45628</strain>
    </source>
</reference>
<evidence type="ECO:0000256" key="1">
    <source>
        <dbReference type="SAM" id="MobiDB-lite"/>
    </source>
</evidence>
<evidence type="ECO:0000313" key="2">
    <source>
        <dbReference type="EMBL" id="KAK9736097.1"/>
    </source>
</evidence>
<dbReference type="GO" id="GO:0005581">
    <property type="term" value="C:collagen trimer"/>
    <property type="evidence" value="ECO:0007669"/>
    <property type="project" value="UniProtKB-KW"/>
</dbReference>
<sequence>MQEYFFTLFKSETFRREVAQEMLKKIMNMELKSIGRRKRDFFYQNLCPTCGTQYVYPHYNPCSSCPIIPSNGMLPAGPPGPTGAPGPSGPPGFSGEKGEKGEKGDRGPKGESDPKNAKTATLVTKVSTKDQRGKNGDIKLPEDAGSQRVPGKPGYLYYESPPRQRGKNGDIELPEDAGSERVPGFLYAAYYPPYGTYMDETGPKGDGALIFQVYLHTMYI</sequence>
<feature type="compositionally biased region" description="Basic and acidic residues" evidence="1">
    <location>
        <begin position="127"/>
        <end position="142"/>
    </location>
</feature>
<accession>A0AAW1LQF7</accession>
<name>A0AAW1LQF7_POPJA</name>
<protein>
    <submittedName>
        <fullName evidence="2">Collagen triple helix repeat (20 copies)</fullName>
    </submittedName>
</protein>
<proteinExistence type="predicted"/>
<dbReference type="Proteomes" id="UP001458880">
    <property type="component" value="Unassembled WGS sequence"/>
</dbReference>
<dbReference type="InterPro" id="IPR008160">
    <property type="entry name" value="Collagen"/>
</dbReference>
<comment type="caution">
    <text evidence="2">The sequence shown here is derived from an EMBL/GenBank/DDBJ whole genome shotgun (WGS) entry which is preliminary data.</text>
</comment>
<keyword evidence="3" id="KW-1185">Reference proteome</keyword>
<dbReference type="EMBL" id="JASPKY010000118">
    <property type="protein sequence ID" value="KAK9736097.1"/>
    <property type="molecule type" value="Genomic_DNA"/>
</dbReference>
<gene>
    <name evidence="2" type="ORF">QE152_g12799</name>
</gene>
<dbReference type="Pfam" id="PF01391">
    <property type="entry name" value="Collagen"/>
    <property type="match status" value="1"/>
</dbReference>
<evidence type="ECO:0000313" key="3">
    <source>
        <dbReference type="Proteomes" id="UP001458880"/>
    </source>
</evidence>
<feature type="compositionally biased region" description="Basic and acidic residues" evidence="1">
    <location>
        <begin position="96"/>
        <end position="116"/>
    </location>
</feature>
<feature type="compositionally biased region" description="Pro residues" evidence="1">
    <location>
        <begin position="76"/>
        <end position="90"/>
    </location>
</feature>
<feature type="region of interest" description="Disordered" evidence="1">
    <location>
        <begin position="76"/>
        <end position="178"/>
    </location>
</feature>
<dbReference type="AlphaFoldDB" id="A0AAW1LQF7"/>
<keyword evidence="2" id="KW-0176">Collagen</keyword>
<organism evidence="2 3">
    <name type="scientific">Popillia japonica</name>
    <name type="common">Japanese beetle</name>
    <dbReference type="NCBI Taxonomy" id="7064"/>
    <lineage>
        <taxon>Eukaryota</taxon>
        <taxon>Metazoa</taxon>
        <taxon>Ecdysozoa</taxon>
        <taxon>Arthropoda</taxon>
        <taxon>Hexapoda</taxon>
        <taxon>Insecta</taxon>
        <taxon>Pterygota</taxon>
        <taxon>Neoptera</taxon>
        <taxon>Endopterygota</taxon>
        <taxon>Coleoptera</taxon>
        <taxon>Polyphaga</taxon>
        <taxon>Scarabaeiformia</taxon>
        <taxon>Scarabaeidae</taxon>
        <taxon>Rutelinae</taxon>
        <taxon>Popillia</taxon>
    </lineage>
</organism>